<dbReference type="Pfam" id="PF02617">
    <property type="entry name" value="ClpS"/>
    <property type="match status" value="1"/>
</dbReference>
<reference evidence="2" key="1">
    <citation type="submission" date="2016-10" db="EMBL/GenBank/DDBJ databases">
        <authorList>
            <person name="de Groot N.N."/>
        </authorList>
    </citation>
    <scope>NUCLEOTIDE SEQUENCE</scope>
</reference>
<proteinExistence type="inferred from homology"/>
<dbReference type="GO" id="GO:0030163">
    <property type="term" value="P:protein catabolic process"/>
    <property type="evidence" value="ECO:0007669"/>
    <property type="project" value="InterPro"/>
</dbReference>
<dbReference type="EMBL" id="FPHJ01000065">
    <property type="protein sequence ID" value="SFV69159.1"/>
    <property type="molecule type" value="Genomic_DNA"/>
</dbReference>
<dbReference type="PANTHER" id="PTHR33473">
    <property type="entry name" value="ATP-DEPENDENT CLP PROTEASE ADAPTER PROTEIN CLPS1, CHLOROPLASTIC"/>
    <property type="match status" value="1"/>
</dbReference>
<name>A0A1W1CTQ2_9ZZZZ</name>
<accession>A0A1W1CTQ2</accession>
<gene>
    <name evidence="2" type="ORF">MNB_SUP05-5-28</name>
</gene>
<keyword evidence="2" id="KW-0378">Hydrolase</keyword>
<dbReference type="AlphaFoldDB" id="A0A1W1CTQ2"/>
<dbReference type="GO" id="GO:0006508">
    <property type="term" value="P:proteolysis"/>
    <property type="evidence" value="ECO:0007669"/>
    <property type="project" value="UniProtKB-KW"/>
</dbReference>
<feature type="domain" description="Adaptor protein ClpS core" evidence="1">
    <location>
        <begin position="16"/>
        <end position="92"/>
    </location>
</feature>
<keyword evidence="2" id="KW-0645">Protease</keyword>
<dbReference type="HAMAP" id="MF_00302">
    <property type="entry name" value="ClpS"/>
    <property type="match status" value="1"/>
</dbReference>
<evidence type="ECO:0000313" key="2">
    <source>
        <dbReference type="EMBL" id="SFV69159.1"/>
    </source>
</evidence>
<dbReference type="SUPFAM" id="SSF54736">
    <property type="entry name" value="ClpS-like"/>
    <property type="match status" value="1"/>
</dbReference>
<organism evidence="2">
    <name type="scientific">hydrothermal vent metagenome</name>
    <dbReference type="NCBI Taxonomy" id="652676"/>
    <lineage>
        <taxon>unclassified sequences</taxon>
        <taxon>metagenomes</taxon>
        <taxon>ecological metagenomes</taxon>
    </lineage>
</organism>
<dbReference type="InterPro" id="IPR022935">
    <property type="entry name" value="ClpS"/>
</dbReference>
<protein>
    <submittedName>
        <fullName evidence="2">ATP-dependent Clp protease adaptor protein ClpS</fullName>
    </submittedName>
</protein>
<dbReference type="InterPro" id="IPR003769">
    <property type="entry name" value="ClpS_core"/>
</dbReference>
<dbReference type="InterPro" id="IPR014719">
    <property type="entry name" value="Ribosomal_bL12_C/ClpS-like"/>
</dbReference>
<dbReference type="PANTHER" id="PTHR33473:SF19">
    <property type="entry name" value="ATP-DEPENDENT CLP PROTEASE ADAPTER PROTEIN CLPS"/>
    <property type="match status" value="1"/>
</dbReference>
<evidence type="ECO:0000259" key="1">
    <source>
        <dbReference type="Pfam" id="PF02617"/>
    </source>
</evidence>
<dbReference type="NCBIfam" id="NF000672">
    <property type="entry name" value="PRK00033.1-5"/>
    <property type="match status" value="1"/>
</dbReference>
<dbReference type="Gene3D" id="3.30.1390.10">
    <property type="match status" value="1"/>
</dbReference>
<sequence length="95" mass="11000">MNKVIKKTKKSKIPIPKKFEVILLNDDYTTMDFVIEVLMTFFNKNHNIATEIMLKIHIEGQAVCGVYPFDIAQTKVEQVISYARKNEQPLLCIIN</sequence>
<dbReference type="FunFam" id="3.30.1390.10:FF:000002">
    <property type="entry name" value="ATP-dependent Clp protease adapter protein ClpS"/>
    <property type="match status" value="1"/>
</dbReference>
<dbReference type="GO" id="GO:0008233">
    <property type="term" value="F:peptidase activity"/>
    <property type="evidence" value="ECO:0007669"/>
    <property type="project" value="UniProtKB-KW"/>
</dbReference>